<gene>
    <name evidence="1" type="ORF">S01H1_59409</name>
</gene>
<name>X0V7R7_9ZZZZ</name>
<sequence length="164" mass="18887">MDTKKTEGKKAVQQTTAEKFREKFQLGKSVTSSTGTEYRIRPIAPHFYLTSWTKQILQFIPDEIREKAKEEKREITAKEIEEYVPVEERLNTSQMIRPVLIEGVLDPKIIDAKKEDRKLITGELDVDELLGVMDEALFLFNEIHALSRSDRLPGGSFPGHAERR</sequence>
<protein>
    <submittedName>
        <fullName evidence="1">Uncharacterized protein</fullName>
    </submittedName>
</protein>
<proteinExistence type="predicted"/>
<accession>X0V7R7</accession>
<evidence type="ECO:0000313" key="1">
    <source>
        <dbReference type="EMBL" id="GAG14214.1"/>
    </source>
</evidence>
<organism evidence="1">
    <name type="scientific">marine sediment metagenome</name>
    <dbReference type="NCBI Taxonomy" id="412755"/>
    <lineage>
        <taxon>unclassified sequences</taxon>
        <taxon>metagenomes</taxon>
        <taxon>ecological metagenomes</taxon>
    </lineage>
</organism>
<dbReference type="AlphaFoldDB" id="X0V7R7"/>
<dbReference type="EMBL" id="BARS01038853">
    <property type="protein sequence ID" value="GAG14214.1"/>
    <property type="molecule type" value="Genomic_DNA"/>
</dbReference>
<reference evidence="1" key="1">
    <citation type="journal article" date="2014" name="Front. Microbiol.">
        <title>High frequency of phylogenetically diverse reductive dehalogenase-homologous genes in deep subseafloor sedimentary metagenomes.</title>
        <authorList>
            <person name="Kawai M."/>
            <person name="Futagami T."/>
            <person name="Toyoda A."/>
            <person name="Takaki Y."/>
            <person name="Nishi S."/>
            <person name="Hori S."/>
            <person name="Arai W."/>
            <person name="Tsubouchi T."/>
            <person name="Morono Y."/>
            <person name="Uchiyama I."/>
            <person name="Ito T."/>
            <person name="Fujiyama A."/>
            <person name="Inagaki F."/>
            <person name="Takami H."/>
        </authorList>
    </citation>
    <scope>NUCLEOTIDE SEQUENCE</scope>
    <source>
        <strain evidence="1">Expedition CK06-06</strain>
    </source>
</reference>
<feature type="non-terminal residue" evidence="1">
    <location>
        <position position="164"/>
    </location>
</feature>
<comment type="caution">
    <text evidence="1">The sequence shown here is derived from an EMBL/GenBank/DDBJ whole genome shotgun (WGS) entry which is preliminary data.</text>
</comment>